<comment type="catalytic activity">
    <reaction evidence="8">
        <text>3-phosphoshikimate + phosphoenolpyruvate = 5-O-(1-carboxyvinyl)-3-phosphoshikimate + phosphate</text>
        <dbReference type="Rhea" id="RHEA:21256"/>
        <dbReference type="ChEBI" id="CHEBI:43474"/>
        <dbReference type="ChEBI" id="CHEBI:57701"/>
        <dbReference type="ChEBI" id="CHEBI:58702"/>
        <dbReference type="ChEBI" id="CHEBI:145989"/>
        <dbReference type="EC" id="2.5.1.19"/>
    </reaction>
    <physiologicalReaction direction="left-to-right" evidence="8">
        <dbReference type="Rhea" id="RHEA:21257"/>
    </physiologicalReaction>
</comment>
<keyword evidence="12" id="KW-1185">Reference proteome</keyword>
<evidence type="ECO:0000256" key="8">
    <source>
        <dbReference type="ARBA" id="ARBA00044633"/>
    </source>
</evidence>
<dbReference type="PROSITE" id="PS00104">
    <property type="entry name" value="EPSP_SYNTHASE_1"/>
    <property type="match status" value="1"/>
</dbReference>
<comment type="subunit">
    <text evidence="9">Monomer.</text>
</comment>
<dbReference type="GO" id="GO:0003866">
    <property type="term" value="F:3-phosphoshikimate 1-carboxyvinyltransferase activity"/>
    <property type="evidence" value="ECO:0007669"/>
    <property type="project" value="UniProtKB-UniRule"/>
</dbReference>
<dbReference type="InterPro" id="IPR036968">
    <property type="entry name" value="Enolpyruvate_Tfrase_sf"/>
</dbReference>
<feature type="binding site" evidence="9">
    <location>
        <position position="337"/>
    </location>
    <ligand>
        <name>3-phosphoshikimate</name>
        <dbReference type="ChEBI" id="CHEBI:145989"/>
    </ligand>
</feature>
<feature type="active site" description="Proton acceptor" evidence="9">
    <location>
        <position position="337"/>
    </location>
</feature>
<keyword evidence="5 9" id="KW-0028">Amino-acid biosynthesis</keyword>
<keyword evidence="4 9" id="KW-0963">Cytoplasm</keyword>
<dbReference type="PANTHER" id="PTHR21090:SF5">
    <property type="entry name" value="PENTAFUNCTIONAL AROM POLYPEPTIDE"/>
    <property type="match status" value="1"/>
</dbReference>
<comment type="similarity">
    <text evidence="3 9">Belongs to the EPSP synthase family.</text>
</comment>
<dbReference type="GO" id="GO:0009423">
    <property type="term" value="P:chorismate biosynthetic process"/>
    <property type="evidence" value="ECO:0007669"/>
    <property type="project" value="UniProtKB-UniRule"/>
</dbReference>
<feature type="binding site" evidence="9">
    <location>
        <position position="21"/>
    </location>
    <ligand>
        <name>phosphoenolpyruvate</name>
        <dbReference type="ChEBI" id="CHEBI:58702"/>
    </ligand>
</feature>
<dbReference type="InterPro" id="IPR006264">
    <property type="entry name" value="EPSP_synthase"/>
</dbReference>
<organism evidence="11 12">
    <name type="scientific">Biomaibacter acetigenes</name>
    <dbReference type="NCBI Taxonomy" id="2316383"/>
    <lineage>
        <taxon>Bacteria</taxon>
        <taxon>Bacillati</taxon>
        <taxon>Bacillota</taxon>
        <taxon>Clostridia</taxon>
        <taxon>Thermosediminibacterales</taxon>
        <taxon>Tepidanaerobacteraceae</taxon>
        <taxon>Biomaibacter</taxon>
    </lineage>
</organism>
<dbReference type="RefSeq" id="WP_122015118.1">
    <property type="nucleotide sequence ID" value="NZ_CP033169.1"/>
</dbReference>
<feature type="binding site" evidence="9">
    <location>
        <position position="410"/>
    </location>
    <ligand>
        <name>phosphoenolpyruvate</name>
        <dbReference type="ChEBI" id="CHEBI:58702"/>
    </ligand>
</feature>
<evidence type="ECO:0000256" key="3">
    <source>
        <dbReference type="ARBA" id="ARBA00009948"/>
    </source>
</evidence>
<feature type="binding site" evidence="9">
    <location>
        <position position="116"/>
    </location>
    <ligand>
        <name>phosphoenolpyruvate</name>
        <dbReference type="ChEBI" id="CHEBI:58702"/>
    </ligand>
</feature>
<evidence type="ECO:0000256" key="5">
    <source>
        <dbReference type="ARBA" id="ARBA00022605"/>
    </source>
</evidence>
<evidence type="ECO:0000256" key="2">
    <source>
        <dbReference type="ARBA" id="ARBA00004811"/>
    </source>
</evidence>
<dbReference type="EC" id="2.5.1.19" evidence="9"/>
<dbReference type="CDD" id="cd01556">
    <property type="entry name" value="EPSP_synthase"/>
    <property type="match status" value="1"/>
</dbReference>
<feature type="binding site" evidence="9">
    <location>
        <position position="368"/>
    </location>
    <ligand>
        <name>phosphoenolpyruvate</name>
        <dbReference type="ChEBI" id="CHEBI:58702"/>
    </ligand>
</feature>
<comment type="subcellular location">
    <subcellularLocation>
        <location evidence="9">Cytoplasm</location>
    </subcellularLocation>
</comment>
<evidence type="ECO:0000313" key="12">
    <source>
        <dbReference type="Proteomes" id="UP000280960"/>
    </source>
</evidence>
<proteinExistence type="inferred from homology"/>
<comment type="pathway">
    <text evidence="2 9">Metabolic intermediate biosynthesis; chorismate biosynthesis; chorismate from D-erythrose 4-phosphate and phosphoenolpyruvate: step 6/7.</text>
</comment>
<dbReference type="PIRSF" id="PIRSF000505">
    <property type="entry name" value="EPSPS"/>
    <property type="match status" value="1"/>
</dbReference>
<protein>
    <recommendedName>
        <fullName evidence="9">3-phosphoshikimate 1-carboxyvinyltransferase</fullName>
        <ecNumber evidence="9">2.5.1.19</ecNumber>
    </recommendedName>
    <alternativeName>
        <fullName evidence="9">5-enolpyruvylshikimate-3-phosphate synthase</fullName>
        <shortName evidence="9">EPSP synthase</shortName>
        <shortName evidence="9">EPSPS</shortName>
    </alternativeName>
</protein>
<dbReference type="PROSITE" id="PS00885">
    <property type="entry name" value="EPSP_SYNTHASE_2"/>
    <property type="match status" value="1"/>
</dbReference>
<dbReference type="UniPathway" id="UPA00053">
    <property type="reaction ID" value="UER00089"/>
</dbReference>
<dbReference type="NCBIfam" id="TIGR01356">
    <property type="entry name" value="aroA"/>
    <property type="match status" value="1"/>
</dbReference>
<dbReference type="FunFam" id="3.65.10.10:FF:000006">
    <property type="entry name" value="3-phosphoshikimate 1-carboxyvinyltransferase"/>
    <property type="match status" value="1"/>
</dbReference>
<dbReference type="GO" id="GO:0005737">
    <property type="term" value="C:cytoplasm"/>
    <property type="evidence" value="ECO:0007669"/>
    <property type="project" value="UniProtKB-SubCell"/>
</dbReference>
<dbReference type="Gene3D" id="3.65.10.10">
    <property type="entry name" value="Enolpyruvate transferase domain"/>
    <property type="match status" value="2"/>
</dbReference>
<dbReference type="PANTHER" id="PTHR21090">
    <property type="entry name" value="AROM/DEHYDROQUINATE SYNTHASE"/>
    <property type="match status" value="1"/>
</dbReference>
<dbReference type="InterPro" id="IPR013792">
    <property type="entry name" value="RNA3'P_cycl/enolpyr_Trfase_a/b"/>
</dbReference>
<feature type="binding site" evidence="9">
    <location>
        <position position="189"/>
    </location>
    <ligand>
        <name>3-phosphoshikimate</name>
        <dbReference type="ChEBI" id="CHEBI:145989"/>
    </ligand>
</feature>
<comment type="function">
    <text evidence="1 9">Catalyzes the transfer of the enolpyruvyl moiety of phosphoenolpyruvate (PEP) to the 5-hydroxyl of shikimate-3-phosphate (S3P) to produce enolpyruvyl shikimate-3-phosphate and inorganic phosphate.</text>
</comment>
<dbReference type="Pfam" id="PF00275">
    <property type="entry name" value="EPSP_synthase"/>
    <property type="match status" value="1"/>
</dbReference>
<dbReference type="GO" id="GO:0008652">
    <property type="term" value="P:amino acid biosynthetic process"/>
    <property type="evidence" value="ECO:0007669"/>
    <property type="project" value="UniProtKB-KW"/>
</dbReference>
<gene>
    <name evidence="9 11" type="primary">aroA</name>
    <name evidence="11" type="ORF">D2962_12170</name>
</gene>
<dbReference type="KEGG" id="bacg:D2962_12170"/>
<accession>A0A3G2R720</accession>
<sequence length="459" mass="49121">MDITIRGSRSLRGQITVPGDKSISHRAIMLGAIAQGVTEIERFLMAEDCLATVDCFRKMGIDIRIIHENMSSTGKEIAGKSEVLDFNPENAKVKVFGKGLHGLKKPDCPLYVGNSGTTIRLLSGILAGQDFDVEITGDESIRRRPMGRVTEPLRLMGANIEGAEGGNKAPLKIRGGKLFAINYRLPVASAQVKSSLLLAGLYAKGQTTIEEPEKSRDHTEIMMKAFGVDISRENNTVRLNPVPELRPQKITIPGDISSAAFFMVGACILPDSDIIIKNVGINPTRTGIVDALRLMGADIEILNESITNGEPVADIRVRSSRLKGINVKGPIIPRIIDEIPILAVAAAFAEGVTVIKDAGELKVKESNRIAAMVDGLSTFGASITETEDGMVIEGGGKLKGGRVKSYGDHRIAMSQAITALGAEGSTIIENVDCVNISYPDFFKTLTKISVHGSSGPAIH</sequence>
<dbReference type="FunFam" id="3.65.10.10:FF:000005">
    <property type="entry name" value="3-phosphoshikimate 1-carboxyvinyltransferase"/>
    <property type="match status" value="1"/>
</dbReference>
<dbReference type="Proteomes" id="UP000280960">
    <property type="component" value="Chromosome"/>
</dbReference>
<name>A0A3G2R720_9FIRM</name>
<reference evidence="11 12" key="1">
    <citation type="submission" date="2018-10" db="EMBL/GenBank/DDBJ databases">
        <authorList>
            <person name="Zhang X."/>
        </authorList>
    </citation>
    <scope>NUCLEOTIDE SEQUENCE [LARGE SCALE GENOMIC DNA]</scope>
    <source>
        <strain evidence="11 12">SK-G1</strain>
    </source>
</reference>
<evidence type="ECO:0000256" key="7">
    <source>
        <dbReference type="ARBA" id="ARBA00023141"/>
    </source>
</evidence>
<dbReference type="SUPFAM" id="SSF55205">
    <property type="entry name" value="EPT/RTPC-like"/>
    <property type="match status" value="1"/>
</dbReference>
<feature type="binding site" evidence="9">
    <location>
        <position position="22"/>
    </location>
    <ligand>
        <name>3-phosphoshikimate</name>
        <dbReference type="ChEBI" id="CHEBI:145989"/>
    </ligand>
</feature>
<keyword evidence="6 9" id="KW-0808">Transferase</keyword>
<comment type="caution">
    <text evidence="9">Lacks conserved residue(s) required for the propagation of feature annotation.</text>
</comment>
<evidence type="ECO:0000256" key="6">
    <source>
        <dbReference type="ARBA" id="ARBA00022679"/>
    </source>
</evidence>
<dbReference type="InterPro" id="IPR023193">
    <property type="entry name" value="EPSP_synthase_CS"/>
</dbReference>
<keyword evidence="7 9" id="KW-0057">Aromatic amino acid biosynthesis</keyword>
<evidence type="ECO:0000256" key="1">
    <source>
        <dbReference type="ARBA" id="ARBA00002174"/>
    </source>
</evidence>
<feature type="binding site" evidence="9">
    <location>
        <position position="364"/>
    </location>
    <ligand>
        <name>3-phosphoshikimate</name>
        <dbReference type="ChEBI" id="CHEBI:145989"/>
    </ligand>
</feature>
<evidence type="ECO:0000259" key="10">
    <source>
        <dbReference type="Pfam" id="PF00275"/>
    </source>
</evidence>
<feature type="binding site" evidence="9">
    <location>
        <position position="26"/>
    </location>
    <ligand>
        <name>3-phosphoshikimate</name>
        <dbReference type="ChEBI" id="CHEBI:145989"/>
    </ligand>
</feature>
<dbReference type="AlphaFoldDB" id="A0A3G2R720"/>
<dbReference type="GO" id="GO:0009073">
    <property type="term" value="P:aromatic amino acid family biosynthetic process"/>
    <property type="evidence" value="ECO:0007669"/>
    <property type="project" value="UniProtKB-KW"/>
</dbReference>
<feature type="binding site" evidence="9">
    <location>
        <position position="191"/>
    </location>
    <ligand>
        <name>phosphoenolpyruvate</name>
        <dbReference type="ChEBI" id="CHEBI:58702"/>
    </ligand>
</feature>
<dbReference type="HAMAP" id="MF_00210">
    <property type="entry name" value="EPSP_synth"/>
    <property type="match status" value="1"/>
</dbReference>
<feature type="domain" description="Enolpyruvate transferase" evidence="10">
    <location>
        <begin position="6"/>
        <end position="445"/>
    </location>
</feature>
<evidence type="ECO:0000256" key="9">
    <source>
        <dbReference type="HAMAP-Rule" id="MF_00210"/>
    </source>
</evidence>
<feature type="binding site" evidence="9">
    <location>
        <position position="191"/>
    </location>
    <ligand>
        <name>3-phosphoshikimate</name>
        <dbReference type="ChEBI" id="CHEBI:145989"/>
    </ligand>
</feature>
<dbReference type="EMBL" id="CP033169">
    <property type="protein sequence ID" value="AYO31252.1"/>
    <property type="molecule type" value="Genomic_DNA"/>
</dbReference>
<feature type="binding site" evidence="9">
    <location>
        <position position="144"/>
    </location>
    <ligand>
        <name>phosphoenolpyruvate</name>
        <dbReference type="ChEBI" id="CHEBI:58702"/>
    </ligand>
</feature>
<dbReference type="InterPro" id="IPR001986">
    <property type="entry name" value="Enolpyruvate_Tfrase_dom"/>
</dbReference>
<evidence type="ECO:0000313" key="11">
    <source>
        <dbReference type="EMBL" id="AYO31252.1"/>
    </source>
</evidence>
<evidence type="ECO:0000256" key="4">
    <source>
        <dbReference type="ARBA" id="ARBA00022490"/>
    </source>
</evidence>
<feature type="binding site" evidence="9">
    <location>
        <position position="21"/>
    </location>
    <ligand>
        <name>3-phosphoshikimate</name>
        <dbReference type="ChEBI" id="CHEBI:145989"/>
    </ligand>
</feature>